<dbReference type="OrthoDB" id="10256771at2759"/>
<reference evidence="5" key="1">
    <citation type="submission" date="2016-06" db="UniProtKB">
        <authorList>
            <consortium name="WormBaseParasite"/>
        </authorList>
    </citation>
    <scope>IDENTIFICATION</scope>
</reference>
<keyword evidence="4" id="KW-1185">Reference proteome</keyword>
<dbReference type="Proteomes" id="UP000270296">
    <property type="component" value="Unassembled WGS sequence"/>
</dbReference>
<reference evidence="3 4" key="2">
    <citation type="submission" date="2018-11" db="EMBL/GenBank/DDBJ databases">
        <authorList>
            <consortium name="Pathogen Informatics"/>
        </authorList>
    </citation>
    <scope>NUCLEOTIDE SEQUENCE [LARGE SCALE GENOMIC DNA]</scope>
</reference>
<dbReference type="AlphaFoldDB" id="A0A183IAF0"/>
<dbReference type="WBParaSite" id="SBAD_0000061601-mRNA-1">
    <property type="protein sequence ID" value="SBAD_0000061601-mRNA-1"/>
    <property type="gene ID" value="SBAD_0000061601"/>
</dbReference>
<evidence type="ECO:0000313" key="5">
    <source>
        <dbReference type="WBParaSite" id="SBAD_0000061601-mRNA-1"/>
    </source>
</evidence>
<name>A0A183IAF0_9BILA</name>
<organism evidence="5">
    <name type="scientific">Soboliphyme baturini</name>
    <dbReference type="NCBI Taxonomy" id="241478"/>
    <lineage>
        <taxon>Eukaryota</taxon>
        <taxon>Metazoa</taxon>
        <taxon>Ecdysozoa</taxon>
        <taxon>Nematoda</taxon>
        <taxon>Enoplea</taxon>
        <taxon>Dorylaimia</taxon>
        <taxon>Dioctophymatida</taxon>
        <taxon>Dioctophymatoidea</taxon>
        <taxon>Soboliphymatidae</taxon>
        <taxon>Soboliphyme</taxon>
    </lineage>
</organism>
<dbReference type="PANTHER" id="PTHR10540">
    <property type="entry name" value="EUKARYOTIC TRANSLATION INITIATION FACTOR 3 SUBUNIT F-RELATED"/>
    <property type="match status" value="1"/>
</dbReference>
<dbReference type="GO" id="GO:0043161">
    <property type="term" value="P:proteasome-mediated ubiquitin-dependent protein catabolic process"/>
    <property type="evidence" value="ECO:0007669"/>
    <property type="project" value="TreeGrafter"/>
</dbReference>
<accession>A0A183IAF0</accession>
<feature type="region of interest" description="Disordered" evidence="1">
    <location>
        <begin position="119"/>
        <end position="162"/>
    </location>
</feature>
<evidence type="ECO:0000256" key="1">
    <source>
        <dbReference type="SAM" id="MobiDB-lite"/>
    </source>
</evidence>
<dbReference type="PANTHER" id="PTHR10540:SF7">
    <property type="entry name" value="26S PROTEASOME NON-ATPASE REGULATORY SUBUNIT 7"/>
    <property type="match status" value="1"/>
</dbReference>
<evidence type="ECO:0000313" key="3">
    <source>
        <dbReference type="EMBL" id="VDO85535.1"/>
    </source>
</evidence>
<proteinExistence type="predicted"/>
<gene>
    <name evidence="3" type="ORF">SBAD_LOCUS594</name>
</gene>
<feature type="compositionally biased region" description="Basic and acidic residues" evidence="1">
    <location>
        <begin position="119"/>
        <end position="128"/>
    </location>
</feature>
<feature type="domain" description="EIF3F/CSN6-like C-terminal" evidence="2">
    <location>
        <begin position="14"/>
        <end position="112"/>
    </location>
</feature>
<dbReference type="EMBL" id="UZAM01002056">
    <property type="protein sequence ID" value="VDO85535.1"/>
    <property type="molecule type" value="Genomic_DNA"/>
</dbReference>
<feature type="compositionally biased region" description="Basic and acidic residues" evidence="1">
    <location>
        <begin position="136"/>
        <end position="162"/>
    </location>
</feature>
<dbReference type="Pfam" id="PF13012">
    <property type="entry name" value="MitMem_reg"/>
    <property type="match status" value="1"/>
</dbReference>
<evidence type="ECO:0000259" key="2">
    <source>
        <dbReference type="Pfam" id="PF13012"/>
    </source>
</evidence>
<dbReference type="GO" id="GO:0000502">
    <property type="term" value="C:proteasome complex"/>
    <property type="evidence" value="ECO:0007669"/>
    <property type="project" value="TreeGrafter"/>
</dbReference>
<dbReference type="InterPro" id="IPR024969">
    <property type="entry name" value="EIF3F/CSN6-like_C"/>
</dbReference>
<sequence length="162" mass="18090">MRFKKDLTEIEIVDIKDQTSGTLSQRITDKLSGLKGLAVQLYDIQKYLSEVSAGTLPINHNVIYLLQDILNLLPDITSPEFARCAVVQTNDLMLMIYLGSLLRSVVALHNLISNKLSLRDQEREDKAESSASKAAPKKDDLAEKKASDESKEKSSKMPRKEA</sequence>
<protein>
    <submittedName>
        <fullName evidence="5">MitMem_reg domain-containing protein</fullName>
    </submittedName>
</protein>
<evidence type="ECO:0000313" key="4">
    <source>
        <dbReference type="Proteomes" id="UP000270296"/>
    </source>
</evidence>